<evidence type="ECO:0000313" key="2">
    <source>
        <dbReference type="EMBL" id="MBM9622283.1"/>
    </source>
</evidence>
<feature type="transmembrane region" description="Helical" evidence="1">
    <location>
        <begin position="202"/>
        <end position="223"/>
    </location>
</feature>
<dbReference type="Proteomes" id="UP000664109">
    <property type="component" value="Unassembled WGS sequence"/>
</dbReference>
<protein>
    <recommendedName>
        <fullName evidence="4">Oxidoreductase</fullName>
    </recommendedName>
</protein>
<feature type="transmembrane region" description="Helical" evidence="1">
    <location>
        <begin position="303"/>
        <end position="336"/>
    </location>
</feature>
<evidence type="ECO:0000313" key="3">
    <source>
        <dbReference type="Proteomes" id="UP000664109"/>
    </source>
</evidence>
<feature type="transmembrane region" description="Helical" evidence="1">
    <location>
        <begin position="103"/>
        <end position="127"/>
    </location>
</feature>
<comment type="caution">
    <text evidence="2">The sequence shown here is derived from an EMBL/GenBank/DDBJ whole genome shotgun (WGS) entry which is preliminary data.</text>
</comment>
<dbReference type="RefSeq" id="WP_205376037.1">
    <property type="nucleotide sequence ID" value="NZ_JAFEJA010000001.1"/>
</dbReference>
<feature type="transmembrane region" description="Helical" evidence="1">
    <location>
        <begin position="157"/>
        <end position="190"/>
    </location>
</feature>
<keyword evidence="1" id="KW-0812">Transmembrane</keyword>
<organism evidence="2 3">
    <name type="scientific">Streptomyces zhihengii</name>
    <dbReference type="NCBI Taxonomy" id="1818004"/>
    <lineage>
        <taxon>Bacteria</taxon>
        <taxon>Bacillati</taxon>
        <taxon>Actinomycetota</taxon>
        <taxon>Actinomycetes</taxon>
        <taxon>Kitasatosporales</taxon>
        <taxon>Streptomycetaceae</taxon>
        <taxon>Streptomyces</taxon>
    </lineage>
</organism>
<name>A0ABS2UXW3_9ACTN</name>
<evidence type="ECO:0000256" key="1">
    <source>
        <dbReference type="SAM" id="Phobius"/>
    </source>
</evidence>
<keyword evidence="1" id="KW-1133">Transmembrane helix</keyword>
<dbReference type="EMBL" id="JAFEJA010000001">
    <property type="protein sequence ID" value="MBM9622283.1"/>
    <property type="molecule type" value="Genomic_DNA"/>
</dbReference>
<proteinExistence type="predicted"/>
<keyword evidence="3" id="KW-1185">Reference proteome</keyword>
<keyword evidence="1" id="KW-0472">Membrane</keyword>
<evidence type="ECO:0008006" key="4">
    <source>
        <dbReference type="Google" id="ProtNLM"/>
    </source>
</evidence>
<feature type="transmembrane region" description="Helical" evidence="1">
    <location>
        <begin position="253"/>
        <end position="275"/>
    </location>
</feature>
<feature type="transmembrane region" description="Helical" evidence="1">
    <location>
        <begin position="29"/>
        <end position="50"/>
    </location>
</feature>
<feature type="transmembrane region" description="Helical" evidence="1">
    <location>
        <begin position="57"/>
        <end position="83"/>
    </location>
</feature>
<reference evidence="2 3" key="1">
    <citation type="journal article" date="2016" name="Arch. Microbiol.">
        <title>Streptomyces zhihengii sp. nov., isolated from rhizospheric soil of Psammosilene tunicoides.</title>
        <authorList>
            <person name="Huang M.J."/>
            <person name="Fei J.J."/>
            <person name="Salam N."/>
            <person name="Kim C.J."/>
            <person name="Hozzein W.N."/>
            <person name="Xiao M."/>
            <person name="Huang H.Q."/>
            <person name="Li W.J."/>
        </authorList>
    </citation>
    <scope>NUCLEOTIDE SEQUENCE [LARGE SCALE GENOMIC DNA]</scope>
    <source>
        <strain evidence="2 3">YIM T102</strain>
    </source>
</reference>
<accession>A0ABS2UXW3</accession>
<gene>
    <name evidence="2" type="ORF">JE024_26800</name>
</gene>
<sequence length="368" mass="37785">MTYAHPPFPGPSSGWSGGWAPPPVPPKPGVIPLAPPLGVGGVLGGAFATLGRHWKQLLGFTAVAYGGAVALFGAALAMAYAVFAHDIEHIADAPESAGADELWPLLSAFGGVYLAGVVVMLVAGALVNAACPAVLQDAVLGRPCSFGTLWRRVLPRVWAVLGSLLLCGLIAAVPLVLLAVTFFGMIFAFISLLSDGAPGFGWIFLGGLLGVLLTGPPAVWLWVRFSLAPAVAIFERQGVVRSLSRSAELVRGAWWRVFGVSLLAFVMAAATAYLVQLPLQLLSLLPAGPASLSDGSSGSGTAITVAVVTFAFVLLGGFIGQAVTAVFPPLVLALLYVDQRMRKENLGPALAEAAGVPAAHHPEPGAHA</sequence>